<feature type="repeat" description="WD" evidence="3">
    <location>
        <begin position="279"/>
        <end position="320"/>
    </location>
</feature>
<sequence>MTPSQSSSSELVCCLCEEEEAVVVYSGETGAATPQVFRDCNAAARGGGFLCLHDRYFVAPHRAKPALIVHEWGRETPAHTCYVAERVACLSADASGTYVVGGSPSGAVYLWLVETGEFLCSWKAHYRAVTHVTFLEGELVLLSAGEDALIHAWNLVDVLCQSSGGDAKPVATWSEHSLPVTSLSCGKTGGPGALFLSSSLDHSCRVWQLGAKLSLLTVSCPSPVLCCCLDALEQYAYAGGKDGNIFEKCLTEVSRSGGGGAASSSQVSGGLGESVTKTFKGHTKAVTSVRCAGNGKTLISSSEDGLVYFWNRASGERVRSISRETPITFASVLVLNDQGGGPLSSLSERRAQRAARPSLQPFKKYKSVSGEEEQLVAVTALPDRSVEGMLESIGGSQPASGASESAVPREASRGSEEEASRLNHKLREELEMAREELQKKEDRLHAVEGQLLDLLQAKNTLM</sequence>
<dbReference type="EMBL" id="CP031036">
    <property type="protein sequence ID" value="QDZ20009.1"/>
    <property type="molecule type" value="Genomic_DNA"/>
</dbReference>
<dbReference type="GO" id="GO:0005656">
    <property type="term" value="C:nuclear pre-replicative complex"/>
    <property type="evidence" value="ECO:0007669"/>
    <property type="project" value="TreeGrafter"/>
</dbReference>
<keyword evidence="2" id="KW-0677">Repeat</keyword>
<evidence type="ECO:0000256" key="2">
    <source>
        <dbReference type="ARBA" id="ARBA00022737"/>
    </source>
</evidence>
<accession>A0A5B8MHT0</accession>
<feature type="region of interest" description="Disordered" evidence="4">
    <location>
        <begin position="390"/>
        <end position="427"/>
    </location>
</feature>
<dbReference type="Pfam" id="PF00400">
    <property type="entry name" value="WD40"/>
    <property type="match status" value="2"/>
</dbReference>
<dbReference type="PROSITE" id="PS50082">
    <property type="entry name" value="WD_REPEATS_2"/>
    <property type="match status" value="2"/>
</dbReference>
<dbReference type="InterPro" id="IPR036322">
    <property type="entry name" value="WD40_repeat_dom_sf"/>
</dbReference>
<name>A0A5B8MHT0_9CHLO</name>
<dbReference type="InterPro" id="IPR045227">
    <property type="entry name" value="WDR18/Ipi3/RID3"/>
</dbReference>
<dbReference type="PROSITE" id="PS50294">
    <property type="entry name" value="WD_REPEATS_REGION"/>
    <property type="match status" value="1"/>
</dbReference>
<keyword evidence="6" id="KW-1185">Reference proteome</keyword>
<dbReference type="SUPFAM" id="SSF50978">
    <property type="entry name" value="WD40 repeat-like"/>
    <property type="match status" value="1"/>
</dbReference>
<dbReference type="GO" id="GO:0006261">
    <property type="term" value="P:DNA-templated DNA replication"/>
    <property type="evidence" value="ECO:0007669"/>
    <property type="project" value="TreeGrafter"/>
</dbReference>
<dbReference type="PROSITE" id="PS00678">
    <property type="entry name" value="WD_REPEATS_1"/>
    <property type="match status" value="1"/>
</dbReference>
<evidence type="ECO:0000256" key="1">
    <source>
        <dbReference type="ARBA" id="ARBA00022574"/>
    </source>
</evidence>
<evidence type="ECO:0000256" key="4">
    <source>
        <dbReference type="SAM" id="MobiDB-lite"/>
    </source>
</evidence>
<dbReference type="InterPro" id="IPR001680">
    <property type="entry name" value="WD40_rpt"/>
</dbReference>
<dbReference type="SMART" id="SM00320">
    <property type="entry name" value="WD40"/>
    <property type="match status" value="4"/>
</dbReference>
<dbReference type="Gene3D" id="2.130.10.10">
    <property type="entry name" value="YVTN repeat-like/Quinoprotein amine dehydrogenase"/>
    <property type="match status" value="2"/>
</dbReference>
<organism evidence="5 6">
    <name type="scientific">Chloropicon primus</name>
    <dbReference type="NCBI Taxonomy" id="1764295"/>
    <lineage>
        <taxon>Eukaryota</taxon>
        <taxon>Viridiplantae</taxon>
        <taxon>Chlorophyta</taxon>
        <taxon>Chloropicophyceae</taxon>
        <taxon>Chloropicales</taxon>
        <taxon>Chloropicaceae</taxon>
        <taxon>Chloropicon</taxon>
    </lineage>
</organism>
<feature type="repeat" description="WD" evidence="3">
    <location>
        <begin position="122"/>
        <end position="155"/>
    </location>
</feature>
<dbReference type="AlphaFoldDB" id="A0A5B8MHT0"/>
<evidence type="ECO:0000313" key="6">
    <source>
        <dbReference type="Proteomes" id="UP000316726"/>
    </source>
</evidence>
<evidence type="ECO:0000256" key="3">
    <source>
        <dbReference type="PROSITE-ProRule" id="PRU00221"/>
    </source>
</evidence>
<keyword evidence="1 3" id="KW-0853">WD repeat</keyword>
<dbReference type="OrthoDB" id="6252103at2759"/>
<evidence type="ECO:0000313" key="5">
    <source>
        <dbReference type="EMBL" id="QDZ20009.1"/>
    </source>
</evidence>
<dbReference type="InterPro" id="IPR019775">
    <property type="entry name" value="WD40_repeat_CS"/>
</dbReference>
<reference evidence="5 6" key="1">
    <citation type="submission" date="2018-07" db="EMBL/GenBank/DDBJ databases">
        <title>The complete nuclear genome of the prasinophyte Chloropicon primus (CCMP1205).</title>
        <authorList>
            <person name="Pombert J.-F."/>
            <person name="Otis C."/>
            <person name="Turmel M."/>
            <person name="Lemieux C."/>
        </authorList>
    </citation>
    <scope>NUCLEOTIDE SEQUENCE [LARGE SCALE GENOMIC DNA]</scope>
    <source>
        <strain evidence="5 6">CCMP1205</strain>
    </source>
</reference>
<dbReference type="Proteomes" id="UP000316726">
    <property type="component" value="Chromosome 3"/>
</dbReference>
<feature type="compositionally biased region" description="Basic and acidic residues" evidence="4">
    <location>
        <begin position="410"/>
        <end position="427"/>
    </location>
</feature>
<dbReference type="PANTHER" id="PTHR18763:SF0">
    <property type="entry name" value="WD REPEAT-CONTAINING PROTEIN 18"/>
    <property type="match status" value="1"/>
</dbReference>
<dbReference type="STRING" id="1764295.A0A5B8MHT0"/>
<dbReference type="GO" id="GO:0120330">
    <property type="term" value="C:rixosome complex"/>
    <property type="evidence" value="ECO:0007669"/>
    <property type="project" value="TreeGrafter"/>
</dbReference>
<proteinExistence type="predicted"/>
<dbReference type="GO" id="GO:0006364">
    <property type="term" value="P:rRNA processing"/>
    <property type="evidence" value="ECO:0007669"/>
    <property type="project" value="TreeGrafter"/>
</dbReference>
<feature type="compositionally biased region" description="Polar residues" evidence="4">
    <location>
        <begin position="394"/>
        <end position="403"/>
    </location>
</feature>
<dbReference type="InterPro" id="IPR015943">
    <property type="entry name" value="WD40/YVTN_repeat-like_dom_sf"/>
</dbReference>
<dbReference type="PANTHER" id="PTHR18763">
    <property type="entry name" value="WD-REPEAT PROTEIN 18"/>
    <property type="match status" value="1"/>
</dbReference>
<gene>
    <name evidence="5" type="ORF">A3770_03p25270</name>
</gene>
<protein>
    <submittedName>
        <fullName evidence="5">WD40 repeat domain-containing protein</fullName>
    </submittedName>
</protein>